<dbReference type="GeneID" id="77730988"/>
<sequence>MVQSSITGTSKRRIIVTAHDTTIVTPIPHAHSPLFHPCFNEKHPEDVILRADTDNPQDDNLCFYASMPLLCSLSGFFDGLPSPSSGDTTDDTPIITLPYASTSGLAVFLRAIHAPTTSQARLPRSAITCESICTAAIIARVYDVPQVCEVLGSYVESRKKLYSPFLAYTIRAMGDDIIPLAHAARATAGLDISTAPPVILDLLRQYAPDCLALLHTIHARGRSAMTTFHTMLAKTTTDSFYAGSHTPDERCFEARKGDPVIGVMERLREAKTVEEIQAVAENQYGLQCRSCLAGATRQFNLSLRWLWSATAEGWLRDC</sequence>
<accession>A0AA38HCG1</accession>
<reference evidence="1" key="1">
    <citation type="journal article" date="2022" name="G3 (Bethesda)">
        <title>High quality genome of the basidiomycete yeast Dioszegia hungarica PDD-24b-2 isolated from cloud water.</title>
        <authorList>
            <person name="Jarrige D."/>
            <person name="Haridas S."/>
            <person name="Bleykasten-Grosshans C."/>
            <person name="Joly M."/>
            <person name="Nadalig T."/>
            <person name="Sancelme M."/>
            <person name="Vuilleumier S."/>
            <person name="Grigoriev I.V."/>
            <person name="Amato P."/>
            <person name="Bringel F."/>
        </authorList>
    </citation>
    <scope>NUCLEOTIDE SEQUENCE</scope>
    <source>
        <strain evidence="1">PDD-24b-2</strain>
    </source>
</reference>
<dbReference type="RefSeq" id="XP_052948695.1">
    <property type="nucleotide sequence ID" value="XM_053091783.1"/>
</dbReference>
<protein>
    <recommendedName>
        <fullName evidence="3">BTB domain-containing protein</fullName>
    </recommendedName>
</protein>
<dbReference type="EMBL" id="JAKWFO010000002">
    <property type="protein sequence ID" value="KAI9638918.1"/>
    <property type="molecule type" value="Genomic_DNA"/>
</dbReference>
<organism evidence="1 2">
    <name type="scientific">Dioszegia hungarica</name>
    <dbReference type="NCBI Taxonomy" id="4972"/>
    <lineage>
        <taxon>Eukaryota</taxon>
        <taxon>Fungi</taxon>
        <taxon>Dikarya</taxon>
        <taxon>Basidiomycota</taxon>
        <taxon>Agaricomycotina</taxon>
        <taxon>Tremellomycetes</taxon>
        <taxon>Tremellales</taxon>
        <taxon>Bulleribasidiaceae</taxon>
        <taxon>Dioszegia</taxon>
    </lineage>
</organism>
<dbReference type="AlphaFoldDB" id="A0AA38HCG1"/>
<keyword evidence="2" id="KW-1185">Reference proteome</keyword>
<name>A0AA38HCG1_9TREE</name>
<proteinExistence type="predicted"/>
<evidence type="ECO:0000313" key="2">
    <source>
        <dbReference type="Proteomes" id="UP001164286"/>
    </source>
</evidence>
<evidence type="ECO:0000313" key="1">
    <source>
        <dbReference type="EMBL" id="KAI9638918.1"/>
    </source>
</evidence>
<comment type="caution">
    <text evidence="1">The sequence shown here is derived from an EMBL/GenBank/DDBJ whole genome shotgun (WGS) entry which is preliminary data.</text>
</comment>
<evidence type="ECO:0008006" key="3">
    <source>
        <dbReference type="Google" id="ProtNLM"/>
    </source>
</evidence>
<gene>
    <name evidence="1" type="ORF">MKK02DRAFT_41945</name>
</gene>
<dbReference type="Proteomes" id="UP001164286">
    <property type="component" value="Unassembled WGS sequence"/>
</dbReference>